<evidence type="ECO:0000313" key="2">
    <source>
        <dbReference type="Proteomes" id="UP000827872"/>
    </source>
</evidence>
<evidence type="ECO:0000313" key="1">
    <source>
        <dbReference type="EMBL" id="KAH7996690.1"/>
    </source>
</evidence>
<sequence>MLAGVQSQIRFDQSGPELRRIGEQVTLTCKASGYTFTSYAMNWIRQKPGKGLEWVGDITTDNFATSYAKALEGRAVITVDISVSTTNLQMANLKAEDTAVYYCARYTAWKPTSEGLPKPQRKRGTSARETEYEF</sequence>
<proteinExistence type="predicted"/>
<reference evidence="1" key="1">
    <citation type="submission" date="2021-08" db="EMBL/GenBank/DDBJ databases">
        <title>The first chromosome-level gecko genome reveals the dynamic sex chromosomes of Neotropical dwarf geckos (Sphaerodactylidae: Sphaerodactylus).</title>
        <authorList>
            <person name="Pinto B.J."/>
            <person name="Keating S.E."/>
            <person name="Gamble T."/>
        </authorList>
    </citation>
    <scope>NUCLEOTIDE SEQUENCE</scope>
    <source>
        <strain evidence="1">TG3544</strain>
    </source>
</reference>
<name>A0ACB8EVB1_9SAUR</name>
<dbReference type="EMBL" id="CM037628">
    <property type="protein sequence ID" value="KAH7996690.1"/>
    <property type="molecule type" value="Genomic_DNA"/>
</dbReference>
<dbReference type="Proteomes" id="UP000827872">
    <property type="component" value="Linkage Group LG15"/>
</dbReference>
<comment type="caution">
    <text evidence="1">The sequence shown here is derived from an EMBL/GenBank/DDBJ whole genome shotgun (WGS) entry which is preliminary data.</text>
</comment>
<protein>
    <submittedName>
        <fullName evidence="1">Uncharacterized protein</fullName>
    </submittedName>
</protein>
<gene>
    <name evidence="1" type="ORF">K3G42_010136</name>
</gene>
<keyword evidence="2" id="KW-1185">Reference proteome</keyword>
<organism evidence="1 2">
    <name type="scientific">Sphaerodactylus townsendi</name>
    <dbReference type="NCBI Taxonomy" id="933632"/>
    <lineage>
        <taxon>Eukaryota</taxon>
        <taxon>Metazoa</taxon>
        <taxon>Chordata</taxon>
        <taxon>Craniata</taxon>
        <taxon>Vertebrata</taxon>
        <taxon>Euteleostomi</taxon>
        <taxon>Lepidosauria</taxon>
        <taxon>Squamata</taxon>
        <taxon>Bifurcata</taxon>
        <taxon>Gekkota</taxon>
        <taxon>Sphaerodactylidae</taxon>
        <taxon>Sphaerodactylus</taxon>
    </lineage>
</organism>
<accession>A0ACB8EVB1</accession>